<comment type="subcellular location">
    <subcellularLocation>
        <location evidence="1">Mitochondrion inner membrane</location>
        <topology evidence="1">Multi-pass membrane protein</topology>
    </subcellularLocation>
</comment>
<dbReference type="InterPro" id="IPR002067">
    <property type="entry name" value="MCP"/>
</dbReference>
<evidence type="ECO:0000256" key="1">
    <source>
        <dbReference type="ARBA" id="ARBA00004448"/>
    </source>
</evidence>
<name>A0A9P8PMT5_9ASCO</name>
<comment type="caution">
    <text evidence="12">The sequence shown here is derived from an EMBL/GenBank/DDBJ whole genome shotgun (WGS) entry which is preliminary data.</text>
</comment>
<evidence type="ECO:0000256" key="7">
    <source>
        <dbReference type="ARBA" id="ARBA00023128"/>
    </source>
</evidence>
<evidence type="ECO:0008006" key="14">
    <source>
        <dbReference type="Google" id="ProtNLM"/>
    </source>
</evidence>
<keyword evidence="7" id="KW-0496">Mitochondrion</keyword>
<feature type="repeat" description="Solcar" evidence="9">
    <location>
        <begin position="149"/>
        <end position="233"/>
    </location>
</feature>
<dbReference type="GO" id="GO:0055085">
    <property type="term" value="P:transmembrane transport"/>
    <property type="evidence" value="ECO:0007669"/>
    <property type="project" value="InterPro"/>
</dbReference>
<evidence type="ECO:0000256" key="11">
    <source>
        <dbReference type="SAM" id="Phobius"/>
    </source>
</evidence>
<dbReference type="Proteomes" id="UP000769528">
    <property type="component" value="Unassembled WGS sequence"/>
</dbReference>
<feature type="transmembrane region" description="Helical" evidence="11">
    <location>
        <begin position="21"/>
        <end position="38"/>
    </location>
</feature>
<evidence type="ECO:0000256" key="8">
    <source>
        <dbReference type="ARBA" id="ARBA00023136"/>
    </source>
</evidence>
<gene>
    <name evidence="12" type="ORF">WICMUC_002855</name>
</gene>
<keyword evidence="4" id="KW-0677">Repeat</keyword>
<dbReference type="PROSITE" id="PS50920">
    <property type="entry name" value="SOLCAR"/>
    <property type="match status" value="3"/>
</dbReference>
<evidence type="ECO:0000313" key="13">
    <source>
        <dbReference type="Proteomes" id="UP000769528"/>
    </source>
</evidence>
<dbReference type="Gene3D" id="1.50.40.10">
    <property type="entry name" value="Mitochondrial carrier domain"/>
    <property type="match status" value="1"/>
</dbReference>
<feature type="transmembrane region" description="Helical" evidence="11">
    <location>
        <begin position="108"/>
        <end position="131"/>
    </location>
</feature>
<dbReference type="GO" id="GO:0005743">
    <property type="term" value="C:mitochondrial inner membrane"/>
    <property type="evidence" value="ECO:0007669"/>
    <property type="project" value="UniProtKB-SubCell"/>
</dbReference>
<reference evidence="12" key="1">
    <citation type="journal article" date="2021" name="Open Biol.">
        <title>Shared evolutionary footprints suggest mitochondrial oxidative damage underlies multiple complex I losses in fungi.</title>
        <authorList>
            <person name="Schikora-Tamarit M.A."/>
            <person name="Marcet-Houben M."/>
            <person name="Nosek J."/>
            <person name="Gabaldon T."/>
        </authorList>
    </citation>
    <scope>NUCLEOTIDE SEQUENCE</scope>
    <source>
        <strain evidence="12">CBS6341</strain>
    </source>
</reference>
<evidence type="ECO:0000256" key="4">
    <source>
        <dbReference type="ARBA" id="ARBA00022737"/>
    </source>
</evidence>
<dbReference type="PANTHER" id="PTHR24089">
    <property type="entry name" value="SOLUTE CARRIER FAMILY 25"/>
    <property type="match status" value="1"/>
</dbReference>
<keyword evidence="6 11" id="KW-1133">Transmembrane helix</keyword>
<dbReference type="AlphaFoldDB" id="A0A9P8PMT5"/>
<organism evidence="12 13">
    <name type="scientific">Wickerhamomyces mucosus</name>
    <dbReference type="NCBI Taxonomy" id="1378264"/>
    <lineage>
        <taxon>Eukaryota</taxon>
        <taxon>Fungi</taxon>
        <taxon>Dikarya</taxon>
        <taxon>Ascomycota</taxon>
        <taxon>Saccharomycotina</taxon>
        <taxon>Saccharomycetes</taxon>
        <taxon>Phaffomycetales</taxon>
        <taxon>Wickerhamomycetaceae</taxon>
        <taxon>Wickerhamomyces</taxon>
    </lineage>
</organism>
<comment type="similarity">
    <text evidence="10">Belongs to the mitochondrial carrier (TC 2.A.29) family.</text>
</comment>
<evidence type="ECO:0000256" key="9">
    <source>
        <dbReference type="PROSITE-ProRule" id="PRU00282"/>
    </source>
</evidence>
<accession>A0A9P8PMT5</accession>
<dbReference type="SUPFAM" id="SSF103506">
    <property type="entry name" value="Mitochondrial carrier"/>
    <property type="match status" value="1"/>
</dbReference>
<evidence type="ECO:0000256" key="2">
    <source>
        <dbReference type="ARBA" id="ARBA00022448"/>
    </source>
</evidence>
<evidence type="ECO:0000313" key="12">
    <source>
        <dbReference type="EMBL" id="KAH3675023.1"/>
    </source>
</evidence>
<feature type="transmembrane region" description="Helical" evidence="11">
    <location>
        <begin position="151"/>
        <end position="175"/>
    </location>
</feature>
<evidence type="ECO:0000256" key="3">
    <source>
        <dbReference type="ARBA" id="ARBA00022692"/>
    </source>
</evidence>
<keyword evidence="2 10" id="KW-0813">Transport</keyword>
<keyword evidence="8 9" id="KW-0472">Membrane</keyword>
<keyword evidence="5" id="KW-0999">Mitochondrion inner membrane</keyword>
<dbReference type="InterPro" id="IPR018108">
    <property type="entry name" value="MCP_transmembrane"/>
</dbReference>
<reference evidence="12" key="2">
    <citation type="submission" date="2021-01" db="EMBL/GenBank/DDBJ databases">
        <authorList>
            <person name="Schikora-Tamarit M.A."/>
        </authorList>
    </citation>
    <scope>NUCLEOTIDE SEQUENCE</scope>
    <source>
        <strain evidence="12">CBS6341</strain>
    </source>
</reference>
<dbReference type="Pfam" id="PF00153">
    <property type="entry name" value="Mito_carr"/>
    <property type="match status" value="3"/>
</dbReference>
<dbReference type="PRINTS" id="PR00926">
    <property type="entry name" value="MITOCARRIER"/>
</dbReference>
<sequence>MKVVVKEQGLIGLWRGNVPAATMYVIYGAIQFSSYSYYNTLLSDLEEYNNLKVPPSIHSLILGSMAGCTGSLVSYPFDLLRTRFVSNSKISSIVGTIRSINKTEGFHAFFKGLNAGLVSISVYSGLMFWSYETSMMIFQRLEFDSYPILSNFVEPACGFVAGFTAKTIVFPLDLIRKRLQINTGRNMNFISAGFKVIRHEGPKGLYKGFLASVIKSAPTTAISLWTYEFVLRTSESMKKVLR</sequence>
<dbReference type="InterPro" id="IPR023395">
    <property type="entry name" value="MCP_dom_sf"/>
</dbReference>
<proteinExistence type="inferred from homology"/>
<protein>
    <recommendedName>
        <fullName evidence="14">Mitochondrial thiamine pyrophosphate carrier 1</fullName>
    </recommendedName>
</protein>
<dbReference type="OrthoDB" id="18574at2759"/>
<evidence type="ECO:0000256" key="5">
    <source>
        <dbReference type="ARBA" id="ARBA00022792"/>
    </source>
</evidence>
<evidence type="ECO:0000256" key="6">
    <source>
        <dbReference type="ARBA" id="ARBA00022989"/>
    </source>
</evidence>
<evidence type="ECO:0000256" key="10">
    <source>
        <dbReference type="RuleBase" id="RU000488"/>
    </source>
</evidence>
<dbReference type="EMBL" id="JAEUBF010000782">
    <property type="protein sequence ID" value="KAH3675023.1"/>
    <property type="molecule type" value="Genomic_DNA"/>
</dbReference>
<feature type="transmembrane region" description="Helical" evidence="11">
    <location>
        <begin position="58"/>
        <end position="80"/>
    </location>
</feature>
<feature type="repeat" description="Solcar" evidence="9">
    <location>
        <begin position="1"/>
        <end position="41"/>
    </location>
</feature>
<feature type="repeat" description="Solcar" evidence="9">
    <location>
        <begin position="54"/>
        <end position="137"/>
    </location>
</feature>
<keyword evidence="3 9" id="KW-0812">Transmembrane</keyword>
<keyword evidence="13" id="KW-1185">Reference proteome</keyword>